<name>A0A1V0B1J6_9GAMM</name>
<evidence type="ECO:0000313" key="2">
    <source>
        <dbReference type="EMBL" id="AQZ93808.1"/>
    </source>
</evidence>
<keyword evidence="1" id="KW-0472">Membrane</keyword>
<gene>
    <name evidence="2" type="ORF">BVH74_03125</name>
</gene>
<accession>A0A1V0B1J6</accession>
<dbReference type="EMBL" id="CP020100">
    <property type="protein sequence ID" value="AQZ93808.1"/>
    <property type="molecule type" value="Genomic_DNA"/>
</dbReference>
<feature type="transmembrane region" description="Helical" evidence="1">
    <location>
        <begin position="110"/>
        <end position="133"/>
    </location>
</feature>
<dbReference type="STRING" id="1931241.BVH74_03125"/>
<proteinExistence type="predicted"/>
<evidence type="ECO:0000256" key="1">
    <source>
        <dbReference type="SAM" id="Phobius"/>
    </source>
</evidence>
<evidence type="ECO:0000313" key="3">
    <source>
        <dbReference type="Proteomes" id="UP000243488"/>
    </source>
</evidence>
<reference evidence="2 3" key="1">
    <citation type="submission" date="2017-03" db="EMBL/GenBank/DDBJ databases">
        <title>Complete genome sequence of the novel DNRA strain Pseudomonas sp. S-6-2 isolated from Chinese polluted river sediment. Journal of Biotechnology.</title>
        <authorList>
            <person name="Li J."/>
            <person name="Xiang F."/>
            <person name="Wang L."/>
            <person name="Xi L."/>
            <person name="Liu J."/>
        </authorList>
    </citation>
    <scope>NUCLEOTIDE SEQUENCE [LARGE SCALE GENOMIC DNA]</scope>
    <source>
        <strain evidence="2 3">S-6-2</strain>
    </source>
</reference>
<keyword evidence="1" id="KW-1133">Transmembrane helix</keyword>
<evidence type="ECO:0008006" key="4">
    <source>
        <dbReference type="Google" id="ProtNLM"/>
    </source>
</evidence>
<protein>
    <recommendedName>
        <fullName evidence="4">MFS transporter</fullName>
    </recommendedName>
</protein>
<feature type="transmembrane region" description="Helical" evidence="1">
    <location>
        <begin position="39"/>
        <end position="59"/>
    </location>
</feature>
<keyword evidence="3" id="KW-1185">Reference proteome</keyword>
<dbReference type="KEGG" id="ppha:BVH74_03125"/>
<organism evidence="2 3">
    <name type="scientific">Halopseudomonas phragmitis</name>
    <dbReference type="NCBI Taxonomy" id="1931241"/>
    <lineage>
        <taxon>Bacteria</taxon>
        <taxon>Pseudomonadati</taxon>
        <taxon>Pseudomonadota</taxon>
        <taxon>Gammaproteobacteria</taxon>
        <taxon>Pseudomonadales</taxon>
        <taxon>Pseudomonadaceae</taxon>
        <taxon>Halopseudomonas</taxon>
    </lineage>
</organism>
<feature type="transmembrane region" description="Helical" evidence="1">
    <location>
        <begin position="15"/>
        <end position="33"/>
    </location>
</feature>
<dbReference type="AlphaFoldDB" id="A0A1V0B1J6"/>
<dbReference type="RefSeq" id="WP_080048666.1">
    <property type="nucleotide sequence ID" value="NZ_CP020100.1"/>
</dbReference>
<sequence>MFDTRPHWKALQRNWRLQTVVSLGLPIALVWFLGSWQGAWEQAAIPLFVVGVASVFLTLRRFRYYKQALIEADRQGQQPEAEAAWARLHHQQLLGLLNAKLPGWIGMLQYVCAGELVPLILLVLASQGVMLLYRPPAAWVQAANQ</sequence>
<keyword evidence="1" id="KW-0812">Transmembrane</keyword>
<dbReference type="Proteomes" id="UP000243488">
    <property type="component" value="Chromosome"/>
</dbReference>